<comment type="similarity">
    <text evidence="2">Belongs to the flagella basal body rod proteins family.</text>
</comment>
<keyword evidence="4" id="KW-0975">Bacterial flagellum</keyword>
<dbReference type="Pfam" id="PF06429">
    <property type="entry name" value="Flg_bbr_C"/>
    <property type="match status" value="1"/>
</dbReference>
<name>A0A3B1AKY0_9ZZZZ</name>
<dbReference type="SUPFAM" id="SSF117143">
    <property type="entry name" value="Flagellar hook protein flgE"/>
    <property type="match status" value="1"/>
</dbReference>
<evidence type="ECO:0000259" key="5">
    <source>
        <dbReference type="Pfam" id="PF00460"/>
    </source>
</evidence>
<proteinExistence type="inferred from homology"/>
<evidence type="ECO:0000259" key="6">
    <source>
        <dbReference type="Pfam" id="PF06429"/>
    </source>
</evidence>
<dbReference type="Gene3D" id="2.60.98.20">
    <property type="entry name" value="Flagellar hook protein FlgE"/>
    <property type="match status" value="1"/>
</dbReference>
<dbReference type="GO" id="GO:0009424">
    <property type="term" value="C:bacterial-type flagellum hook"/>
    <property type="evidence" value="ECO:0007669"/>
    <property type="project" value="TreeGrafter"/>
</dbReference>
<feature type="domain" description="Flagellar basal body rod protein N-terminal" evidence="5">
    <location>
        <begin position="3"/>
        <end position="33"/>
    </location>
</feature>
<dbReference type="PROSITE" id="PS00588">
    <property type="entry name" value="FLAGELLA_BB_ROD"/>
    <property type="match status" value="1"/>
</dbReference>
<dbReference type="NCBIfam" id="NF004238">
    <property type="entry name" value="PRK05682.1-1"/>
    <property type="match status" value="1"/>
</dbReference>
<evidence type="ECO:0000256" key="4">
    <source>
        <dbReference type="ARBA" id="ARBA00023143"/>
    </source>
</evidence>
<feature type="domain" description="Flagellar hook protein FlgE/F/G-like D1" evidence="8">
    <location>
        <begin position="83"/>
        <end position="127"/>
    </location>
</feature>
<dbReference type="PANTHER" id="PTHR30435">
    <property type="entry name" value="FLAGELLAR PROTEIN"/>
    <property type="match status" value="1"/>
</dbReference>
<evidence type="ECO:0000259" key="7">
    <source>
        <dbReference type="Pfam" id="PF07559"/>
    </source>
</evidence>
<dbReference type="Pfam" id="PF07559">
    <property type="entry name" value="FlgE_D2"/>
    <property type="match status" value="1"/>
</dbReference>
<sequence length="406" mass="41671">MPFRIALSGLNAAQTDLSVTGNNIANASTAGFKGARTEFSDVYAVAFEGISSLATGNGVGVTGITQNFSQGNIDFTERNLDLAVSGQGFFVVNDASGQSFTRAGAFNVDRDGYIVNQSAQRLQVFPAITGGGFNTGVLSDVQLSTSDGPPQATTSITATLNLSSSDSVPSTVPFDPADPTSFNNSTSTVIYDSLGSPHTSTLYYVKSAVANQWDTYQYIDGNVVASGGASPVSITFNSDGTLSGPANIAYDAVPSGTGALPIQIGVNYSNTTQFGSAFAVNGLSQDGFSTGRLSGIDIDDEGVIFARFTNGQSNALGKVALAGFPNVGGLRQQGNTAWAQSFESGDLILGEANTASFGLVQSGALEASNVDIAASLVNLITAQRNFQANAQVISAADTVTQTIINI</sequence>
<dbReference type="GO" id="GO:0071978">
    <property type="term" value="P:bacterial-type flagellum-dependent swarming motility"/>
    <property type="evidence" value="ECO:0007669"/>
    <property type="project" value="TreeGrafter"/>
</dbReference>
<dbReference type="InterPro" id="IPR037925">
    <property type="entry name" value="FlgE/F/G-like"/>
</dbReference>
<feature type="domain" description="Flagellar hook protein FlgE D2" evidence="7">
    <location>
        <begin position="161"/>
        <end position="288"/>
    </location>
</feature>
<evidence type="ECO:0000256" key="2">
    <source>
        <dbReference type="ARBA" id="ARBA00009677"/>
    </source>
</evidence>
<dbReference type="InterPro" id="IPR010930">
    <property type="entry name" value="Flg_bb/hook_C_dom"/>
</dbReference>
<feature type="domain" description="Flagellar basal-body/hook protein C-terminal" evidence="6">
    <location>
        <begin position="361"/>
        <end position="406"/>
    </location>
</feature>
<dbReference type="GO" id="GO:0009425">
    <property type="term" value="C:bacterial-type flagellum basal body"/>
    <property type="evidence" value="ECO:0007669"/>
    <property type="project" value="UniProtKB-SubCell"/>
</dbReference>
<keyword evidence="9" id="KW-0969">Cilium</keyword>
<dbReference type="Pfam" id="PF00460">
    <property type="entry name" value="Flg_bb_rod"/>
    <property type="match status" value="1"/>
</dbReference>
<dbReference type="PANTHER" id="PTHR30435:SF1">
    <property type="entry name" value="FLAGELLAR HOOK PROTEIN FLGE"/>
    <property type="match status" value="1"/>
</dbReference>
<dbReference type="InterPro" id="IPR001444">
    <property type="entry name" value="Flag_bb_rod_N"/>
</dbReference>
<dbReference type="InterPro" id="IPR037058">
    <property type="entry name" value="Falgellar_hook_FlgE_sf"/>
</dbReference>
<comment type="subcellular location">
    <subcellularLocation>
        <location evidence="1">Bacterial flagellum basal body</location>
    </subcellularLocation>
</comment>
<dbReference type="InterPro" id="IPR019776">
    <property type="entry name" value="Flagellar_basal_body_rod_CS"/>
</dbReference>
<protein>
    <recommendedName>
        <fullName evidence="3">Flagellar hook protein FlgE</fullName>
    </recommendedName>
</protein>
<dbReference type="Pfam" id="PF22692">
    <property type="entry name" value="LlgE_F_G_D1"/>
    <property type="match status" value="1"/>
</dbReference>
<dbReference type="GO" id="GO:0005829">
    <property type="term" value="C:cytosol"/>
    <property type="evidence" value="ECO:0007669"/>
    <property type="project" value="TreeGrafter"/>
</dbReference>
<dbReference type="NCBIfam" id="TIGR03506">
    <property type="entry name" value="FlgEFG_subfam"/>
    <property type="match status" value="1"/>
</dbReference>
<evidence type="ECO:0000313" key="9">
    <source>
        <dbReference type="EMBL" id="VAX04412.1"/>
    </source>
</evidence>
<reference evidence="9" key="1">
    <citation type="submission" date="2018-06" db="EMBL/GenBank/DDBJ databases">
        <authorList>
            <person name="Zhirakovskaya E."/>
        </authorList>
    </citation>
    <scope>NUCLEOTIDE SEQUENCE</scope>
</reference>
<accession>A0A3B1AKY0</accession>
<keyword evidence="9" id="KW-0282">Flagellum</keyword>
<evidence type="ECO:0000256" key="1">
    <source>
        <dbReference type="ARBA" id="ARBA00004117"/>
    </source>
</evidence>
<dbReference type="InterPro" id="IPR053967">
    <property type="entry name" value="LlgE_F_G-like_D1"/>
</dbReference>
<dbReference type="InterPro" id="IPR020013">
    <property type="entry name" value="Flagellar_FlgE/F/G"/>
</dbReference>
<evidence type="ECO:0000256" key="3">
    <source>
        <dbReference type="ARBA" id="ARBA00019015"/>
    </source>
</evidence>
<gene>
    <name evidence="9" type="ORF">MNBD_GAMMA19-1255</name>
</gene>
<dbReference type="InterPro" id="IPR011491">
    <property type="entry name" value="FlgE_D2"/>
</dbReference>
<dbReference type="EMBL" id="UOFV01000469">
    <property type="protein sequence ID" value="VAX04412.1"/>
    <property type="molecule type" value="Genomic_DNA"/>
</dbReference>
<evidence type="ECO:0000259" key="8">
    <source>
        <dbReference type="Pfam" id="PF22692"/>
    </source>
</evidence>
<organism evidence="9">
    <name type="scientific">hydrothermal vent metagenome</name>
    <dbReference type="NCBI Taxonomy" id="652676"/>
    <lineage>
        <taxon>unclassified sequences</taxon>
        <taxon>metagenomes</taxon>
        <taxon>ecological metagenomes</taxon>
    </lineage>
</organism>
<dbReference type="AlphaFoldDB" id="A0A3B1AKY0"/>
<keyword evidence="9" id="KW-0966">Cell projection</keyword>